<dbReference type="Proteomes" id="UP000252884">
    <property type="component" value="Unassembled WGS sequence"/>
</dbReference>
<dbReference type="PANTHER" id="PTHR35560:SF3">
    <property type="entry name" value="PEPTIDASE S9 PROLYL OLIGOPEPTIDASE CATALYTIC DOMAIN-CONTAINING PROTEIN"/>
    <property type="match status" value="1"/>
</dbReference>
<dbReference type="Gene3D" id="3.40.50.1820">
    <property type="entry name" value="alpha/beta hydrolase"/>
    <property type="match status" value="1"/>
</dbReference>
<evidence type="ECO:0000313" key="2">
    <source>
        <dbReference type="EMBL" id="RCW75686.1"/>
    </source>
</evidence>
<evidence type="ECO:0008006" key="4">
    <source>
        <dbReference type="Google" id="ProtNLM"/>
    </source>
</evidence>
<dbReference type="PANTHER" id="PTHR35560">
    <property type="entry name" value="BLL0132 PROTEIN"/>
    <property type="match status" value="1"/>
</dbReference>
<dbReference type="EMBL" id="QPJK01000001">
    <property type="protein sequence ID" value="RCW75686.1"/>
    <property type="molecule type" value="Genomic_DNA"/>
</dbReference>
<reference evidence="2 3" key="1">
    <citation type="submission" date="2018-07" db="EMBL/GenBank/DDBJ databases">
        <title>Genomic Encyclopedia of Type Strains, Phase IV (KMG-IV): sequencing the most valuable type-strain genomes for metagenomic binning, comparative biology and taxonomic classification.</title>
        <authorList>
            <person name="Goeker M."/>
        </authorList>
    </citation>
    <scope>NUCLEOTIDE SEQUENCE [LARGE SCALE GENOMIC DNA]</scope>
    <source>
        <strain evidence="2 3">DSM 21634</strain>
    </source>
</reference>
<dbReference type="AlphaFoldDB" id="A0A368Y8M1"/>
<keyword evidence="1" id="KW-0732">Signal</keyword>
<dbReference type="SUPFAM" id="SSF53474">
    <property type="entry name" value="alpha/beta-Hydrolases"/>
    <property type="match status" value="1"/>
</dbReference>
<feature type="signal peptide" evidence="1">
    <location>
        <begin position="1"/>
        <end position="19"/>
    </location>
</feature>
<proteinExistence type="predicted"/>
<keyword evidence="3" id="KW-1185">Reference proteome</keyword>
<evidence type="ECO:0000256" key="1">
    <source>
        <dbReference type="SAM" id="SignalP"/>
    </source>
</evidence>
<gene>
    <name evidence="2" type="ORF">DES41_101281</name>
</gene>
<sequence>MARAWACALGLLVALSAQAAPAVPSTPATDPGTACDRQAQPAGCLLRLALPQDAGQLAYYVSQQPAAAPAPDTALLVMHGYPRDAAHSFNAGLAAVQGAGLQGRVLVVAPLFQVGPAQAQRCHTPGETTAQAGDARWRCGTWLAGEASEGAQPITSFAALDALVAELARQWPSLRTVTLAGFSAGAQLLQHHVAFAAAAPPGVRLRHVIADPGTWLYFDPVRPRPAGGGAADPSPCSPAADAPAACRWAMQTPDAAACPHYDQWKYGVADLPAHLGDAAAARARYRAADLAYLAGGLDDGPGPGNADKVLDHGCAAQLQGPYRLQRAQGYAAYEQQVLQPARPRPLHVVPGCRHDVACVLPAAAARPALFPGVR</sequence>
<evidence type="ECO:0000313" key="3">
    <source>
        <dbReference type="Proteomes" id="UP000252884"/>
    </source>
</evidence>
<comment type="caution">
    <text evidence="2">The sequence shown here is derived from an EMBL/GenBank/DDBJ whole genome shotgun (WGS) entry which is preliminary data.</text>
</comment>
<feature type="chain" id="PRO_5017033734" description="Poly(3-hydroxybutyrate) depolymerase" evidence="1">
    <location>
        <begin position="20"/>
        <end position="374"/>
    </location>
</feature>
<name>A0A368Y8M1_9BURK</name>
<dbReference type="InterPro" id="IPR029058">
    <property type="entry name" value="AB_hydrolase_fold"/>
</dbReference>
<accession>A0A368Y8M1</accession>
<dbReference type="RefSeq" id="WP_211332873.1">
    <property type="nucleotide sequence ID" value="NZ_QPJK01000001.1"/>
</dbReference>
<organism evidence="2 3">
    <name type="scientific">Pseudorhodoferax soli</name>
    <dbReference type="NCBI Taxonomy" id="545864"/>
    <lineage>
        <taxon>Bacteria</taxon>
        <taxon>Pseudomonadati</taxon>
        <taxon>Pseudomonadota</taxon>
        <taxon>Betaproteobacteria</taxon>
        <taxon>Burkholderiales</taxon>
        <taxon>Comamonadaceae</taxon>
    </lineage>
</organism>
<protein>
    <recommendedName>
        <fullName evidence="4">Poly(3-hydroxybutyrate) depolymerase</fullName>
    </recommendedName>
</protein>